<organism evidence="1 2">
    <name type="scientific">Thermosphaera aggregans (strain DSM 11486 / M11TL)</name>
    <dbReference type="NCBI Taxonomy" id="633148"/>
    <lineage>
        <taxon>Archaea</taxon>
        <taxon>Thermoproteota</taxon>
        <taxon>Thermoprotei</taxon>
        <taxon>Desulfurococcales</taxon>
        <taxon>Desulfurococcaceae</taxon>
        <taxon>Thermosphaera</taxon>
    </lineage>
</organism>
<evidence type="ECO:0000313" key="2">
    <source>
        <dbReference type="Proteomes" id="UP000002376"/>
    </source>
</evidence>
<dbReference type="EMBL" id="CP001939">
    <property type="protein sequence ID" value="ADG90843.1"/>
    <property type="molecule type" value="Genomic_DNA"/>
</dbReference>
<dbReference type="AlphaFoldDB" id="D5U143"/>
<accession>D5U143</accession>
<protein>
    <submittedName>
        <fullName evidence="1">Uncharacterized protein</fullName>
    </submittedName>
</protein>
<dbReference type="HOGENOM" id="CLU_2581586_0_0_2"/>
<dbReference type="STRING" id="633148.Tagg_0569"/>
<evidence type="ECO:0000313" key="1">
    <source>
        <dbReference type="EMBL" id="ADG90843.1"/>
    </source>
</evidence>
<reference key="3">
    <citation type="submission" date="2010-02" db="EMBL/GenBank/DDBJ databases">
        <title>Complete genome sequence of Thermosphaera aggregans type strain (M11TL).</title>
        <authorList>
            <consortium name="US DOE Joint Genome Institute (JGI-PGF)"/>
            <person name="Spring S."/>
            <person name="Lapidus A."/>
            <person name="Munk C."/>
            <person name="Schroeder M."/>
            <person name="Glavina Del Rio T."/>
            <person name="Tice H."/>
            <person name="Copeland A."/>
            <person name="Cheng J.-F."/>
            <person name="Lucas S."/>
            <person name="Chen F."/>
            <person name="Nolan M."/>
            <person name="Bruce D."/>
            <person name="Goodwin L."/>
            <person name="Pitluck S."/>
            <person name="Ivanova N."/>
            <person name="Mavromatis K."/>
            <person name="Ovchinnikova G."/>
            <person name="Pati A."/>
            <person name="Chen A."/>
            <person name="Palaniappan K."/>
            <person name="Land M."/>
            <person name="Hauser L."/>
            <person name="Chang Y.-J."/>
            <person name="Jeffries C.C."/>
            <person name="Brettin T."/>
            <person name="Detter J.C."/>
            <person name="Tapia R."/>
            <person name="Han C."/>
            <person name="Chain P."/>
            <person name="Heimerl T."/>
            <person name="Weik F."/>
            <person name="Goker M."/>
            <person name="Rachel R."/>
            <person name="Bristow J."/>
            <person name="Eisen J.A."/>
            <person name="Markowitz V."/>
            <person name="Hugenholtz P."/>
            <person name="Kyrpides N.C."/>
            <person name="Klenk H.-P."/>
        </authorList>
    </citation>
    <scope>NUCLEOTIDE SEQUENCE</scope>
    <source>
        <strain>DSM 11486</strain>
    </source>
</reference>
<name>D5U143_THEAM</name>
<dbReference type="KEGG" id="tag:Tagg_0569"/>
<keyword evidence="2" id="KW-1185">Reference proteome</keyword>
<proteinExistence type="predicted"/>
<sequence>MGKERGKLEKNPKTLQLLRNTNTVVRITRTTKRLEVVEKPGKNRGKKMGPPKPMNTYIAIPREARQQKLSGSSLTRTIST</sequence>
<dbReference type="Proteomes" id="UP000002376">
    <property type="component" value="Chromosome"/>
</dbReference>
<reference evidence="1 2" key="1">
    <citation type="journal article" date="2010" name="Stand. Genomic Sci.">
        <title>Complete genome sequence of Thermosphaera aggregans type strain (M11TL).</title>
        <authorList>
            <person name="Spring S."/>
            <person name="Rachel R."/>
            <person name="Lapidus A."/>
            <person name="Davenport K."/>
            <person name="Tice H."/>
            <person name="Copeland A."/>
            <person name="Cheng J.F."/>
            <person name="Lucas S."/>
            <person name="Chen F."/>
            <person name="Nolan M."/>
            <person name="Bruce D."/>
            <person name="Goodwin L."/>
            <person name="Pitluck S."/>
            <person name="Ivanova N."/>
            <person name="Mavromatis K."/>
            <person name="Ovchinnikova G."/>
            <person name="Pati A."/>
            <person name="Chen A."/>
            <person name="Palaniappan K."/>
            <person name="Land M."/>
            <person name="Hauser L."/>
            <person name="Chang Y.J."/>
            <person name="Jeffries C.C."/>
            <person name="Brettin T."/>
            <person name="Detter J.C."/>
            <person name="Tapia R."/>
            <person name="Han C."/>
            <person name="Heimerl T."/>
            <person name="Weikl F."/>
            <person name="Brambilla E."/>
            <person name="Goker M."/>
            <person name="Bristow J."/>
            <person name="Eisen J.A."/>
            <person name="Markowitz V."/>
            <person name="Hugenholtz P."/>
            <person name="Kyrpides N.C."/>
            <person name="Klenk H.P."/>
        </authorList>
    </citation>
    <scope>NUCLEOTIDE SEQUENCE [LARGE SCALE GENOMIC DNA]</scope>
    <source>
        <strain evidence="2">DSM 11486 / M11TL</strain>
    </source>
</reference>
<gene>
    <name evidence="1" type="ordered locus">Tagg_0569</name>
</gene>
<reference evidence="2" key="2">
    <citation type="journal article" date="2010" name="Stand. Genomic Sci.">
        <title>Complete genome sequence of Thermosphaera aggregans type strain (M11TLT).</title>
        <authorList>
            <person name="Spring S."/>
            <person name="Rachel R."/>
            <person name="Lapidus A."/>
            <person name="Davenport K."/>
            <person name="Tice H."/>
            <person name="Copeland A."/>
            <person name="Cheng J.-F."/>
            <person name="Lucas S."/>
            <person name="Chen F."/>
            <person name="Nolan M."/>
            <person name="Bruce D."/>
            <person name="Goodwin L."/>
            <person name="Pitluck S."/>
            <person name="Ivanova N."/>
            <person name="Mavromatis K."/>
            <person name="Ovchinnikova G."/>
            <person name="Pati A."/>
            <person name="Chen A."/>
            <person name="Palaniappan K."/>
            <person name="Land M."/>
            <person name="Hauser L."/>
            <person name="Chang Y.-J."/>
            <person name="Jeffries C.C."/>
            <person name="Brettin T."/>
            <person name="Detter J.C."/>
            <person name="Tapia R."/>
            <person name="Han C."/>
            <person name="Heimerl T."/>
            <person name="Weikl F."/>
            <person name="Brambilla E."/>
            <person name="Goker M."/>
            <person name="Bristow J."/>
            <person name="Eisen J.A."/>
            <person name="Markowitz V."/>
            <person name="Hugenholtz P."/>
            <person name="Kyrpides N.C."/>
            <person name="Klenk H.-P."/>
        </authorList>
    </citation>
    <scope>NUCLEOTIDE SEQUENCE [LARGE SCALE GENOMIC DNA]</scope>
    <source>
        <strain evidence="2">DSM 11486 / M11TL</strain>
    </source>
</reference>